<feature type="compositionally biased region" description="Polar residues" evidence="1">
    <location>
        <begin position="189"/>
        <end position="200"/>
    </location>
</feature>
<feature type="domain" description="CRIB" evidence="2">
    <location>
        <begin position="25"/>
        <end position="38"/>
    </location>
</feature>
<dbReference type="CDD" id="cd00132">
    <property type="entry name" value="CRIB"/>
    <property type="match status" value="1"/>
</dbReference>
<feature type="region of interest" description="Disordered" evidence="1">
    <location>
        <begin position="81"/>
        <end position="200"/>
    </location>
</feature>
<dbReference type="Proteomes" id="UP000239757">
    <property type="component" value="Unassembled WGS sequence"/>
</dbReference>
<dbReference type="InterPro" id="IPR000095">
    <property type="entry name" value="CRIB_dom"/>
</dbReference>
<dbReference type="OrthoDB" id="4206278at2759"/>
<feature type="compositionally biased region" description="Polar residues" evidence="1">
    <location>
        <begin position="81"/>
        <end position="90"/>
    </location>
</feature>
<evidence type="ECO:0000313" key="3">
    <source>
        <dbReference type="EMBL" id="PPS20397.1"/>
    </source>
</evidence>
<proteinExistence type="predicted"/>
<organism evidence="3 4">
    <name type="scientific">Gossypium barbadense</name>
    <name type="common">Sea Island cotton</name>
    <name type="synonym">Hibiscus barbadensis</name>
    <dbReference type="NCBI Taxonomy" id="3634"/>
    <lineage>
        <taxon>Eukaryota</taxon>
        <taxon>Viridiplantae</taxon>
        <taxon>Streptophyta</taxon>
        <taxon>Embryophyta</taxon>
        <taxon>Tracheophyta</taxon>
        <taxon>Spermatophyta</taxon>
        <taxon>Magnoliopsida</taxon>
        <taxon>eudicotyledons</taxon>
        <taxon>Gunneridae</taxon>
        <taxon>Pentapetalae</taxon>
        <taxon>rosids</taxon>
        <taxon>malvids</taxon>
        <taxon>Malvales</taxon>
        <taxon>Malvaceae</taxon>
        <taxon>Malvoideae</taxon>
        <taxon>Gossypium</taxon>
    </lineage>
</organism>
<reference evidence="3 4" key="1">
    <citation type="submission" date="2015-01" db="EMBL/GenBank/DDBJ databases">
        <title>Genome of allotetraploid Gossypium barbadense reveals genomic plasticity and fiber elongation in cotton evolution.</title>
        <authorList>
            <person name="Chen X."/>
            <person name="Liu X."/>
            <person name="Zhao B."/>
            <person name="Zheng H."/>
            <person name="Hu Y."/>
            <person name="Lu G."/>
            <person name="Yang C."/>
            <person name="Chen J."/>
            <person name="Shan C."/>
            <person name="Zhang L."/>
            <person name="Zhou Y."/>
            <person name="Wang L."/>
            <person name="Guo W."/>
            <person name="Bai Y."/>
            <person name="Ruan J."/>
            <person name="Shangguan X."/>
            <person name="Mao Y."/>
            <person name="Jiang J."/>
            <person name="Zhu Y."/>
            <person name="Lei J."/>
            <person name="Kang H."/>
            <person name="Chen S."/>
            <person name="He X."/>
            <person name="Wang R."/>
            <person name="Wang Y."/>
            <person name="Chen J."/>
            <person name="Wang L."/>
            <person name="Yu S."/>
            <person name="Wang B."/>
            <person name="Wei J."/>
            <person name="Song S."/>
            <person name="Lu X."/>
            <person name="Gao Z."/>
            <person name="Gu W."/>
            <person name="Deng X."/>
            <person name="Ma D."/>
            <person name="Wang S."/>
            <person name="Liang W."/>
            <person name="Fang L."/>
            <person name="Cai C."/>
            <person name="Zhu X."/>
            <person name="Zhou B."/>
            <person name="Zhang Y."/>
            <person name="Chen Z."/>
            <person name="Xu S."/>
            <person name="Zhu R."/>
            <person name="Wang S."/>
            <person name="Zhang T."/>
            <person name="Zhao G."/>
        </authorList>
    </citation>
    <scope>NUCLEOTIDE SEQUENCE [LARGE SCALE GENOMIC DNA]</scope>
    <source>
        <strain evidence="4">cv. Xinhai21</strain>
        <tissue evidence="3">Leaf</tissue>
    </source>
</reference>
<dbReference type="AlphaFoldDB" id="A0A2P5YXT0"/>
<dbReference type="PANTHER" id="PTHR46325:SF40">
    <property type="entry name" value="CRIB DOMAIN-CONTAINING PROTEIN"/>
    <property type="match status" value="1"/>
</dbReference>
<accession>A0A2P5YXT0</accession>
<gene>
    <name evidence="3" type="ORF">GOBAR_AA00176</name>
</gene>
<name>A0A2P5YXT0_GOSBA</name>
<evidence type="ECO:0000259" key="2">
    <source>
        <dbReference type="PROSITE" id="PS50108"/>
    </source>
</evidence>
<protein>
    <recommendedName>
        <fullName evidence="2">CRIB domain-containing protein</fullName>
    </recommendedName>
</protein>
<dbReference type="Pfam" id="PF00786">
    <property type="entry name" value="PBD"/>
    <property type="match status" value="1"/>
</dbReference>
<dbReference type="EMBL" id="KZ662700">
    <property type="protein sequence ID" value="PPS20397.1"/>
    <property type="molecule type" value="Genomic_DNA"/>
</dbReference>
<dbReference type="PANTHER" id="PTHR46325">
    <property type="entry name" value="CRIB DOMAIN-CONTAINING PROTEIN RIC8"/>
    <property type="match status" value="1"/>
</dbReference>
<evidence type="ECO:0000256" key="1">
    <source>
        <dbReference type="SAM" id="MobiDB-lite"/>
    </source>
</evidence>
<feature type="compositionally biased region" description="Polar residues" evidence="1">
    <location>
        <begin position="97"/>
        <end position="106"/>
    </location>
</feature>
<dbReference type="PROSITE" id="PS50108">
    <property type="entry name" value="CRIB"/>
    <property type="match status" value="1"/>
</dbReference>
<sequence length="200" mass="22335">MKGLLRGLKYISQIFEDEKEPEMQIGNPTDVKHVAHIGMDGPSANKPSWVWYDFHLLYFSVVIAGMTNVIAMDEFNSEFSSTPVNGNQQLKPPPAGNQDSLPPTSNEKQKKSRRKQSASIGSPGGGSPKVSEKKARRQRTSNLSMESTNRDSSSRERRNRRATEPSSQVVLPDIPKKSRQKKPKESCGSDRSPSPSRFEY</sequence>
<evidence type="ECO:0000313" key="4">
    <source>
        <dbReference type="Proteomes" id="UP000239757"/>
    </source>
</evidence>